<accession>A0A069D0V7</accession>
<proteinExistence type="predicted"/>
<dbReference type="Pfam" id="PF12787">
    <property type="entry name" value="EcsC"/>
    <property type="match status" value="1"/>
</dbReference>
<protein>
    <recommendedName>
        <fullName evidence="3">EcsC protein family protein</fullName>
    </recommendedName>
</protein>
<dbReference type="STRING" id="1329250.WOSG25_060930"/>
<keyword evidence="2" id="KW-1185">Reference proteome</keyword>
<gene>
    <name evidence="1" type="ORF">WOSG25_060930</name>
</gene>
<name>A0A069D0V7_WEIOS</name>
<dbReference type="InterPro" id="IPR024787">
    <property type="entry name" value="EcsC"/>
</dbReference>
<dbReference type="EMBL" id="DF820489">
    <property type="protein sequence ID" value="GAK30971.1"/>
    <property type="molecule type" value="Genomic_DNA"/>
</dbReference>
<evidence type="ECO:0000313" key="2">
    <source>
        <dbReference type="Proteomes" id="UP000030643"/>
    </source>
</evidence>
<dbReference type="AlphaFoldDB" id="A0A069D0V7"/>
<reference evidence="2" key="1">
    <citation type="journal article" date="2014" name="Genome Announc.">
        <title>Draft genome sequence of Weissella oryzae SG25T, isolated from fermented rice grains.</title>
        <authorList>
            <person name="Tanizawa Y."/>
            <person name="Fujisawa T."/>
            <person name="Mochizuki T."/>
            <person name="Kaminuma E."/>
            <person name="Suzuki Y."/>
            <person name="Nakamura Y."/>
            <person name="Tohno M."/>
        </authorList>
    </citation>
    <scope>NUCLEOTIDE SEQUENCE [LARGE SCALE GENOMIC DNA]</scope>
    <source>
        <strain evidence="2">DSM 25784 / JCM 18191 / LMG 30913 / SG25</strain>
    </source>
</reference>
<sequence length="365" mass="39822">MLVTDIKYNIPNPIIDTKEQKLLDSLTKQYEKMLEPSKTRQFINKTGTTVAGVLPSVVKGSVSKASKAVQSGVKQISEQEIFNQTVKYISEGYSTLQDKAAKVTINEKFILDSINKQNSQNPLNSLEELPLMRSYEISSAVRTSKIRNVLSATLEGFGTGFFGFAGIPANLALSNFLYFRAVQNVAMFYGYDVKQDNAEMVIAGEIFTQAMNPSARGGNSELSSDIIKILSQAQLTGAKQAAAKGWAAMIEKGGLPLALANIRAVANKAAQKALTKAGQKSVELGVFKEAFNQIGRKLTLKFIQRGVPVVSAGVSALIDTGEMKKVIEYADVFYNKRFILEKEQRINDLISGVTEYGLAVEHVGE</sequence>
<evidence type="ECO:0008006" key="3">
    <source>
        <dbReference type="Google" id="ProtNLM"/>
    </source>
</evidence>
<dbReference type="Proteomes" id="UP000030643">
    <property type="component" value="Unassembled WGS sequence"/>
</dbReference>
<dbReference type="OrthoDB" id="2040879at2"/>
<dbReference type="eggNOG" id="ENOG502ZAC7">
    <property type="taxonomic scope" value="Bacteria"/>
</dbReference>
<organism evidence="1 2">
    <name type="scientific">Weissella oryzae (strain DSM 25784 / JCM 18191 / LMG 30913 / SG25)</name>
    <dbReference type="NCBI Taxonomy" id="1329250"/>
    <lineage>
        <taxon>Bacteria</taxon>
        <taxon>Bacillati</taxon>
        <taxon>Bacillota</taxon>
        <taxon>Bacilli</taxon>
        <taxon>Lactobacillales</taxon>
        <taxon>Lactobacillaceae</taxon>
        <taxon>Weissella</taxon>
    </lineage>
</organism>
<evidence type="ECO:0000313" key="1">
    <source>
        <dbReference type="EMBL" id="GAK30971.1"/>
    </source>
</evidence>
<dbReference type="PANTHER" id="PTHR41260">
    <property type="entry name" value="PROTEIN ECSC"/>
    <property type="match status" value="1"/>
</dbReference>
<dbReference type="PANTHER" id="PTHR41260:SF1">
    <property type="entry name" value="PROTEIN ECSC"/>
    <property type="match status" value="1"/>
</dbReference>
<dbReference type="RefSeq" id="WP_052348543.1">
    <property type="nucleotide sequence ID" value="NZ_DF820489.1"/>
</dbReference>